<evidence type="ECO:0000256" key="2">
    <source>
        <dbReference type="ARBA" id="ARBA00022448"/>
    </source>
</evidence>
<dbReference type="GO" id="GO:0015297">
    <property type="term" value="F:antiporter activity"/>
    <property type="evidence" value="ECO:0007669"/>
    <property type="project" value="UniProtKB-KW"/>
</dbReference>
<keyword evidence="4" id="KW-0633">Potassium transport</keyword>
<reference evidence="13" key="1">
    <citation type="journal article" date="2019" name="Plant J.">
        <title>Chlorella vulgaris genome assembly and annotation reveals the molecular basis for metabolic acclimation to high light conditions.</title>
        <authorList>
            <person name="Cecchin M."/>
            <person name="Marcolungo L."/>
            <person name="Rossato M."/>
            <person name="Girolomoni L."/>
            <person name="Cosentino E."/>
            <person name="Cuine S."/>
            <person name="Li-Beisson Y."/>
            <person name="Delledonne M."/>
            <person name="Ballottari M."/>
        </authorList>
    </citation>
    <scope>NUCLEOTIDE SEQUENCE</scope>
    <source>
        <strain evidence="13">211/11P</strain>
    </source>
</reference>
<feature type="domain" description="RCK N-terminal" evidence="12">
    <location>
        <begin position="525"/>
        <end position="646"/>
    </location>
</feature>
<dbReference type="InterPro" id="IPR006153">
    <property type="entry name" value="Cation/H_exchanger_TM"/>
</dbReference>
<dbReference type="OrthoDB" id="4834at2759"/>
<comment type="subcellular location">
    <subcellularLocation>
        <location evidence="1">Endomembrane system</location>
        <topology evidence="1">Multi-pass membrane protein</topology>
    </subcellularLocation>
</comment>
<dbReference type="InterPro" id="IPR036291">
    <property type="entry name" value="NAD(P)-bd_dom_sf"/>
</dbReference>
<keyword evidence="7 11" id="KW-1133">Transmembrane helix</keyword>
<dbReference type="GO" id="GO:0006813">
    <property type="term" value="P:potassium ion transport"/>
    <property type="evidence" value="ECO:0007669"/>
    <property type="project" value="UniProtKB-KW"/>
</dbReference>
<dbReference type="GO" id="GO:1902600">
    <property type="term" value="P:proton transmembrane transport"/>
    <property type="evidence" value="ECO:0007669"/>
    <property type="project" value="InterPro"/>
</dbReference>
<dbReference type="PANTHER" id="PTHR46157:SF4">
    <property type="entry name" value="K(+) EFFLUX ANTIPORTER 3, CHLOROPLASTIC"/>
    <property type="match status" value="1"/>
</dbReference>
<keyword evidence="5 11" id="KW-0812">Transmembrane</keyword>
<dbReference type="FunFam" id="1.20.1530.20:FF:000011">
    <property type="entry name" value="K(+) efflux antiporter 3, chloroplastic"/>
    <property type="match status" value="1"/>
</dbReference>
<evidence type="ECO:0000256" key="8">
    <source>
        <dbReference type="ARBA" id="ARBA00023065"/>
    </source>
</evidence>
<gene>
    <name evidence="13" type="ORF">D9Q98_006207</name>
</gene>
<feature type="transmembrane region" description="Helical" evidence="11">
    <location>
        <begin position="394"/>
        <end position="413"/>
    </location>
</feature>
<evidence type="ECO:0000256" key="11">
    <source>
        <dbReference type="SAM" id="Phobius"/>
    </source>
</evidence>
<organism evidence="13 14">
    <name type="scientific">Chlorella vulgaris</name>
    <name type="common">Green alga</name>
    <dbReference type="NCBI Taxonomy" id="3077"/>
    <lineage>
        <taxon>Eukaryota</taxon>
        <taxon>Viridiplantae</taxon>
        <taxon>Chlorophyta</taxon>
        <taxon>core chlorophytes</taxon>
        <taxon>Trebouxiophyceae</taxon>
        <taxon>Chlorellales</taxon>
        <taxon>Chlorellaceae</taxon>
        <taxon>Chlorella clade</taxon>
        <taxon>Chlorella</taxon>
    </lineage>
</organism>
<proteinExistence type="predicted"/>
<keyword evidence="2" id="KW-0813">Transport</keyword>
<dbReference type="Proteomes" id="UP001055712">
    <property type="component" value="Unassembled WGS sequence"/>
</dbReference>
<accession>A0A9D4TX70</accession>
<feature type="transmembrane region" description="Helical" evidence="11">
    <location>
        <begin position="177"/>
        <end position="200"/>
    </location>
</feature>
<feature type="transmembrane region" description="Helical" evidence="11">
    <location>
        <begin position="127"/>
        <end position="146"/>
    </location>
</feature>
<dbReference type="GO" id="GO:0012505">
    <property type="term" value="C:endomembrane system"/>
    <property type="evidence" value="ECO:0007669"/>
    <property type="project" value="UniProtKB-SubCell"/>
</dbReference>
<keyword evidence="14" id="KW-1185">Reference proteome</keyword>
<evidence type="ECO:0000256" key="10">
    <source>
        <dbReference type="SAM" id="MobiDB-lite"/>
    </source>
</evidence>
<evidence type="ECO:0000313" key="13">
    <source>
        <dbReference type="EMBL" id="KAI3436797.1"/>
    </source>
</evidence>
<dbReference type="InterPro" id="IPR038770">
    <property type="entry name" value="Na+/solute_symporter_sf"/>
</dbReference>
<dbReference type="Gene3D" id="1.20.1530.20">
    <property type="match status" value="1"/>
</dbReference>
<feature type="transmembrane region" description="Helical" evidence="11">
    <location>
        <begin position="261"/>
        <end position="284"/>
    </location>
</feature>
<name>A0A9D4TX70_CHLVU</name>
<dbReference type="AlphaFoldDB" id="A0A9D4TX70"/>
<dbReference type="GO" id="GO:0016020">
    <property type="term" value="C:membrane"/>
    <property type="evidence" value="ECO:0007669"/>
    <property type="project" value="InterPro"/>
</dbReference>
<evidence type="ECO:0000256" key="5">
    <source>
        <dbReference type="ARBA" id="ARBA00022692"/>
    </source>
</evidence>
<feature type="transmembrane region" description="Helical" evidence="11">
    <location>
        <begin position="230"/>
        <end position="249"/>
    </location>
</feature>
<evidence type="ECO:0000256" key="6">
    <source>
        <dbReference type="ARBA" id="ARBA00022958"/>
    </source>
</evidence>
<feature type="region of interest" description="Disordered" evidence="10">
    <location>
        <begin position="792"/>
        <end position="846"/>
    </location>
</feature>
<dbReference type="Pfam" id="PF00999">
    <property type="entry name" value="Na_H_Exchanger"/>
    <property type="match status" value="1"/>
</dbReference>
<feature type="transmembrane region" description="Helical" evidence="11">
    <location>
        <begin position="105"/>
        <end position="122"/>
    </location>
</feature>
<keyword evidence="6" id="KW-0630">Potassium</keyword>
<protein>
    <recommendedName>
        <fullName evidence="12">RCK N-terminal domain-containing protein</fullName>
    </recommendedName>
</protein>
<dbReference type="PANTHER" id="PTHR46157">
    <property type="entry name" value="K(+) EFFLUX ANTIPORTER 3, CHLOROPLASTIC"/>
    <property type="match status" value="1"/>
</dbReference>
<keyword evidence="9 11" id="KW-0472">Membrane</keyword>
<feature type="compositionally biased region" description="Low complexity" evidence="10">
    <location>
        <begin position="835"/>
        <end position="846"/>
    </location>
</feature>
<keyword evidence="3" id="KW-0050">Antiport</keyword>
<dbReference type="FunFam" id="3.40.50.720:FF:000036">
    <property type="entry name" value="Glutathione-regulated potassium-efflux system protein KefB"/>
    <property type="match status" value="1"/>
</dbReference>
<feature type="transmembrane region" description="Helical" evidence="11">
    <location>
        <begin position="152"/>
        <end position="170"/>
    </location>
</feature>
<evidence type="ECO:0000256" key="9">
    <source>
        <dbReference type="ARBA" id="ARBA00023136"/>
    </source>
</evidence>
<evidence type="ECO:0000259" key="12">
    <source>
        <dbReference type="PROSITE" id="PS51201"/>
    </source>
</evidence>
<feature type="transmembrane region" description="Helical" evidence="11">
    <location>
        <begin position="304"/>
        <end position="322"/>
    </location>
</feature>
<evidence type="ECO:0000313" key="14">
    <source>
        <dbReference type="Proteomes" id="UP001055712"/>
    </source>
</evidence>
<dbReference type="PROSITE" id="PS51201">
    <property type="entry name" value="RCK_N"/>
    <property type="match status" value="1"/>
</dbReference>
<sequence>MAGSLAARVGLAERRAAAAPLQWRPQRQHLRQRQWQGLVTHALASPQQALAPLHMKGGLAAPPQPHLSLGGRGSSSSHQAGRRSLVARNSGGFAPDPLVNLGNDFLTFLIATVLVVPVFKSAKQSPVLGYLFAGLVLGQLGLFRNLEEVEKLSELGVLFLLFEMGLELSIDRLRALASFAFGMGTLQMLICTVAFTVLGLPPGDAYFSQFLENVLHATPALAELRTVDEAIVIGAALSLSSSAFVLQLLRERGELDSRFGQATLGILLLQDIATVPFLVLLPLVEGSNAALLEGQDTISLVQQLGPTALKTLGGLGIVLLGGRLFMRRVFELVAEARSEETFIALVLLTVTGASLLTQRLGFSDTLGAFVAGVLLSETNFKTQVEADIQPFRGILLGLFFVTTGSSLDVGLLVQEWPLVLALLAGLLSLKITVISALGPLFGLTRAESVRTGFVLSQGGEFAFVLLALANQLEVLPAELNRLLIIVVVLSMALTPLLTEVGKQFGGKLGAGTGQALLSSEGYNQQDPVIICGFGGVGQTVANMLESPALGRPLPYVAFDNNVGRVQAAQEAGFNVLFGDGTRKAVLQAAGIDKPRAIAVGYTARQKAVSAVEALHETYPGVPIYVRALDMQHAAMLRGAGATEVVVAEAEAGLVVGGHLARELGVPNRAILGLTSILRAEMSAFTSQLALSLAASSEAPSETAWIFKFDQGKAPAFTDDPISPDVPLMLDGNTPLGSSLLSSLISTLSSSGTVDEDEAARLLGSGQVQDDTKAGLYPPFSLTNDMVSMLDSRDMTESDDEQAVEGAAPVSDGSIDCPVPWDNMVSGDSDGEEAAKQQAASKRSSRG</sequence>
<dbReference type="InterPro" id="IPR003148">
    <property type="entry name" value="RCK_N"/>
</dbReference>
<evidence type="ECO:0000256" key="7">
    <source>
        <dbReference type="ARBA" id="ARBA00022989"/>
    </source>
</evidence>
<keyword evidence="8" id="KW-0406">Ion transport</keyword>
<evidence type="ECO:0000256" key="1">
    <source>
        <dbReference type="ARBA" id="ARBA00004127"/>
    </source>
</evidence>
<evidence type="ECO:0000256" key="4">
    <source>
        <dbReference type="ARBA" id="ARBA00022538"/>
    </source>
</evidence>
<feature type="region of interest" description="Disordered" evidence="10">
    <location>
        <begin position="61"/>
        <end position="81"/>
    </location>
</feature>
<reference evidence="13" key="2">
    <citation type="submission" date="2020-11" db="EMBL/GenBank/DDBJ databases">
        <authorList>
            <person name="Cecchin M."/>
            <person name="Marcolungo L."/>
            <person name="Rossato M."/>
            <person name="Girolomoni L."/>
            <person name="Cosentino E."/>
            <person name="Cuine S."/>
            <person name="Li-Beisson Y."/>
            <person name="Delledonne M."/>
            <person name="Ballottari M."/>
        </authorList>
    </citation>
    <scope>NUCLEOTIDE SEQUENCE</scope>
    <source>
        <strain evidence="13">211/11P</strain>
        <tissue evidence="13">Whole cell</tissue>
    </source>
</reference>
<dbReference type="SUPFAM" id="SSF51735">
    <property type="entry name" value="NAD(P)-binding Rossmann-fold domains"/>
    <property type="match status" value="1"/>
</dbReference>
<evidence type="ECO:0000256" key="3">
    <source>
        <dbReference type="ARBA" id="ARBA00022449"/>
    </source>
</evidence>
<dbReference type="GO" id="GO:0009507">
    <property type="term" value="C:chloroplast"/>
    <property type="evidence" value="ECO:0007669"/>
    <property type="project" value="TreeGrafter"/>
</dbReference>
<dbReference type="Pfam" id="PF02254">
    <property type="entry name" value="TrkA_N"/>
    <property type="match status" value="1"/>
</dbReference>
<feature type="transmembrane region" description="Helical" evidence="11">
    <location>
        <begin position="342"/>
        <end position="360"/>
    </location>
</feature>
<feature type="transmembrane region" description="Helical" evidence="11">
    <location>
        <begin position="419"/>
        <end position="441"/>
    </location>
</feature>
<comment type="caution">
    <text evidence="13">The sequence shown here is derived from an EMBL/GenBank/DDBJ whole genome shotgun (WGS) entry which is preliminary data.</text>
</comment>
<dbReference type="Gene3D" id="3.40.50.720">
    <property type="entry name" value="NAD(P)-binding Rossmann-like Domain"/>
    <property type="match status" value="1"/>
</dbReference>
<dbReference type="EMBL" id="SIDB01000002">
    <property type="protein sequence ID" value="KAI3436797.1"/>
    <property type="molecule type" value="Genomic_DNA"/>
</dbReference>